<evidence type="ECO:0000313" key="8">
    <source>
        <dbReference type="Proteomes" id="UP001595547"/>
    </source>
</evidence>
<protein>
    <submittedName>
        <fullName evidence="7">OmpA family protein</fullName>
    </submittedName>
</protein>
<keyword evidence="3" id="KW-0998">Cell outer membrane</keyword>
<comment type="subcellular location">
    <subcellularLocation>
        <location evidence="1">Cell outer membrane</location>
    </subcellularLocation>
</comment>
<name>A0ABV7J5B1_9RHOB</name>
<comment type="caution">
    <text evidence="7">The sequence shown here is derived from an EMBL/GenBank/DDBJ whole genome shotgun (WGS) entry which is preliminary data.</text>
</comment>
<accession>A0ABV7J5B1</accession>
<dbReference type="CDD" id="cd07185">
    <property type="entry name" value="OmpA_C-like"/>
    <property type="match status" value="1"/>
</dbReference>
<dbReference type="EMBL" id="JBHRTO010000002">
    <property type="protein sequence ID" value="MFC3182993.1"/>
    <property type="molecule type" value="Genomic_DNA"/>
</dbReference>
<keyword evidence="5" id="KW-0732">Signal</keyword>
<evidence type="ECO:0000256" key="5">
    <source>
        <dbReference type="SAM" id="SignalP"/>
    </source>
</evidence>
<evidence type="ECO:0000259" key="6">
    <source>
        <dbReference type="PROSITE" id="PS51123"/>
    </source>
</evidence>
<gene>
    <name evidence="7" type="ORF">ACFOGH_18485</name>
</gene>
<dbReference type="RefSeq" id="WP_380074649.1">
    <property type="nucleotide sequence ID" value="NZ_JBHRTO010000002.1"/>
</dbReference>
<organism evidence="7 8">
    <name type="scientific">Cypionkella sinensis</name>
    <dbReference type="NCBI Taxonomy" id="1756043"/>
    <lineage>
        <taxon>Bacteria</taxon>
        <taxon>Pseudomonadati</taxon>
        <taxon>Pseudomonadota</taxon>
        <taxon>Alphaproteobacteria</taxon>
        <taxon>Rhodobacterales</taxon>
        <taxon>Paracoccaceae</taxon>
        <taxon>Cypionkella</taxon>
    </lineage>
</organism>
<feature type="chain" id="PRO_5045219364" evidence="5">
    <location>
        <begin position="22"/>
        <end position="326"/>
    </location>
</feature>
<dbReference type="InterPro" id="IPR006665">
    <property type="entry name" value="OmpA-like"/>
</dbReference>
<dbReference type="PANTHER" id="PTHR30329">
    <property type="entry name" value="STATOR ELEMENT OF FLAGELLAR MOTOR COMPLEX"/>
    <property type="match status" value="1"/>
</dbReference>
<evidence type="ECO:0000256" key="4">
    <source>
        <dbReference type="PROSITE-ProRule" id="PRU00473"/>
    </source>
</evidence>
<reference evidence="8" key="1">
    <citation type="journal article" date="2019" name="Int. J. Syst. Evol. Microbiol.">
        <title>The Global Catalogue of Microorganisms (GCM) 10K type strain sequencing project: providing services to taxonomists for standard genome sequencing and annotation.</title>
        <authorList>
            <consortium name="The Broad Institute Genomics Platform"/>
            <consortium name="The Broad Institute Genome Sequencing Center for Infectious Disease"/>
            <person name="Wu L."/>
            <person name="Ma J."/>
        </authorList>
    </citation>
    <scope>NUCLEOTIDE SEQUENCE [LARGE SCALE GENOMIC DNA]</scope>
    <source>
        <strain evidence="8">KCTC 52039</strain>
    </source>
</reference>
<keyword evidence="8" id="KW-1185">Reference proteome</keyword>
<evidence type="ECO:0000256" key="3">
    <source>
        <dbReference type="ARBA" id="ARBA00023237"/>
    </source>
</evidence>
<dbReference type="InterPro" id="IPR006664">
    <property type="entry name" value="OMP_bac"/>
</dbReference>
<dbReference type="InterPro" id="IPR036737">
    <property type="entry name" value="OmpA-like_sf"/>
</dbReference>
<feature type="domain" description="OmpA-like" evidence="6">
    <location>
        <begin position="207"/>
        <end position="325"/>
    </location>
</feature>
<evidence type="ECO:0000256" key="2">
    <source>
        <dbReference type="ARBA" id="ARBA00023136"/>
    </source>
</evidence>
<dbReference type="PANTHER" id="PTHR30329:SF21">
    <property type="entry name" value="LIPOPROTEIN YIAD-RELATED"/>
    <property type="match status" value="1"/>
</dbReference>
<evidence type="ECO:0000256" key="1">
    <source>
        <dbReference type="ARBA" id="ARBA00004442"/>
    </source>
</evidence>
<sequence length="326" mass="33844">MNISPLPVAFCLSLCAASAQAAPQLKLQFPAPAVTTAERSEALASFRLAVGPFQNGQIASELTEGNLEQTAWRIALPAASTLEVTNALRQQIAAAGFKVIFECETEACGGYDFRYGSEVVAEPDMHVDLGDYRYLAAQRVGANGQEYLGLMVSKSPENAYVQLTQIGGAAKAATAAITSPQTGNFALTPAAKPAAPSQSDTDIGKTLDLGQAMVLDDLVFGSGSSALSDGTYPSLTALAQWLQANPSQAVTLVGHTDASGGMASNIALSKKRAESVRQSLIAQYGVAAAQVSANGVGPLAPRASNQTPEGQQQNRRVEVVLTSTLQ</sequence>
<dbReference type="PRINTS" id="PR01021">
    <property type="entry name" value="OMPADOMAIN"/>
</dbReference>
<feature type="signal peptide" evidence="5">
    <location>
        <begin position="1"/>
        <end position="21"/>
    </location>
</feature>
<keyword evidence="2 4" id="KW-0472">Membrane</keyword>
<proteinExistence type="predicted"/>
<dbReference type="Pfam" id="PF00691">
    <property type="entry name" value="OmpA"/>
    <property type="match status" value="1"/>
</dbReference>
<dbReference type="Gene3D" id="3.30.1330.60">
    <property type="entry name" value="OmpA-like domain"/>
    <property type="match status" value="1"/>
</dbReference>
<dbReference type="SUPFAM" id="SSF103088">
    <property type="entry name" value="OmpA-like"/>
    <property type="match status" value="1"/>
</dbReference>
<dbReference type="InterPro" id="IPR050330">
    <property type="entry name" value="Bact_OuterMem_StrucFunc"/>
</dbReference>
<dbReference type="PROSITE" id="PS51123">
    <property type="entry name" value="OMPA_2"/>
    <property type="match status" value="1"/>
</dbReference>
<evidence type="ECO:0000313" key="7">
    <source>
        <dbReference type="EMBL" id="MFC3182993.1"/>
    </source>
</evidence>
<dbReference type="Proteomes" id="UP001595547">
    <property type="component" value="Unassembled WGS sequence"/>
</dbReference>